<evidence type="ECO:0000256" key="2">
    <source>
        <dbReference type="ARBA" id="ARBA00022692"/>
    </source>
</evidence>
<keyword evidence="4 5" id="KW-0472">Membrane</keyword>
<dbReference type="Proteomes" id="UP001305779">
    <property type="component" value="Unassembled WGS sequence"/>
</dbReference>
<protein>
    <recommendedName>
        <fullName evidence="6">Major facilitator superfamily (MFS) profile domain-containing protein</fullName>
    </recommendedName>
</protein>
<feature type="transmembrane region" description="Helical" evidence="5">
    <location>
        <begin position="382"/>
        <end position="403"/>
    </location>
</feature>
<feature type="transmembrane region" description="Helical" evidence="5">
    <location>
        <begin position="338"/>
        <end position="362"/>
    </location>
</feature>
<accession>A0ABR0DYN0</accession>
<reference evidence="7 8" key="1">
    <citation type="journal article" date="2023" name="G3 (Bethesda)">
        <title>A chromosome-level genome assembly of Zasmidium syzygii isolated from banana leaves.</title>
        <authorList>
            <person name="van Westerhoven A.C."/>
            <person name="Mehrabi R."/>
            <person name="Talebi R."/>
            <person name="Steentjes M.B.F."/>
            <person name="Corcolon B."/>
            <person name="Chong P.A."/>
            <person name="Kema G.H.J."/>
            <person name="Seidl M.F."/>
        </authorList>
    </citation>
    <scope>NUCLEOTIDE SEQUENCE [LARGE SCALE GENOMIC DNA]</scope>
    <source>
        <strain evidence="7 8">P124</strain>
    </source>
</reference>
<dbReference type="EMBL" id="JAXOVC010000014">
    <property type="protein sequence ID" value="KAK4494110.1"/>
    <property type="molecule type" value="Genomic_DNA"/>
</dbReference>
<sequence length="594" mass="63785">MADMNSSKKMAAADDIPMEAMGAKAPQHGTVETIDVEEGFSKPVPESSQNAGVARIEAMKVVQGKTGRWAMWIGVVVMLTYYQFDNALLFNYRTYAASTYNQISLIATLNTAATIVFAVAKPPIAKLSNVFGRGETYLFCALCYIVGYIMCASSNSYGVYAGSVIISQVGQTGFNILNDTIIADITSMRKRALALSLIFTPFLITPWIGGLIVQDVVQPGGIGWRWGVGMFAIILPVCVPILAGPMLYYQRKARKQNIVLTEKMSPLQLASQIDLVGSFLLVAGFGMFLIPFSLAGSTPSNWKTGWVIALIVLGAACIGLLLVYEGKVAAHPILPPRYFTSLTIIICAVIGGLDAFGVGVTHTYLYTWATVARGFGPRDATYFTYVNGVVSAFVSIIGGVIVMKYRRYKWLLVIGSGIRLIGYGLMIRLRGADNSNAELYIVQAIQGAGSGLVDILIIVAAQIVVPHAELAQVTSFVLLLSFIGSSISSAVAGGIYSGTFKPALRQHLGPSVPESTIDKIFNSITQGIPPAGSTERHQVSAAYSDVLRYMTYAALGVAVLIFVLSFFVPSHELKDGHNLADDEDAMAKERAVGK</sequence>
<feature type="transmembrane region" description="Helical" evidence="5">
    <location>
        <begin position="192"/>
        <end position="214"/>
    </location>
</feature>
<feature type="transmembrane region" description="Helical" evidence="5">
    <location>
        <begin position="476"/>
        <end position="496"/>
    </location>
</feature>
<gene>
    <name evidence="7" type="ORF">PRZ48_014408</name>
</gene>
<feature type="transmembrane region" description="Helical" evidence="5">
    <location>
        <begin position="441"/>
        <end position="464"/>
    </location>
</feature>
<evidence type="ECO:0000259" key="6">
    <source>
        <dbReference type="PROSITE" id="PS50850"/>
    </source>
</evidence>
<comment type="subcellular location">
    <subcellularLocation>
        <location evidence="1">Membrane</location>
        <topology evidence="1">Multi-pass membrane protein</topology>
    </subcellularLocation>
</comment>
<dbReference type="PANTHER" id="PTHR23501">
    <property type="entry name" value="MAJOR FACILITATOR SUPERFAMILY"/>
    <property type="match status" value="1"/>
</dbReference>
<feature type="transmembrane region" description="Helical" evidence="5">
    <location>
        <begin position="269"/>
        <end position="294"/>
    </location>
</feature>
<evidence type="ECO:0000256" key="3">
    <source>
        <dbReference type="ARBA" id="ARBA00022989"/>
    </source>
</evidence>
<evidence type="ECO:0000313" key="8">
    <source>
        <dbReference type="Proteomes" id="UP001305779"/>
    </source>
</evidence>
<feature type="transmembrane region" description="Helical" evidence="5">
    <location>
        <begin position="549"/>
        <end position="568"/>
    </location>
</feature>
<dbReference type="InterPro" id="IPR036259">
    <property type="entry name" value="MFS_trans_sf"/>
</dbReference>
<keyword evidence="3 5" id="KW-1133">Transmembrane helix</keyword>
<keyword evidence="2 5" id="KW-0812">Transmembrane</keyword>
<comment type="caution">
    <text evidence="7">The sequence shown here is derived from an EMBL/GenBank/DDBJ whole genome shotgun (WGS) entry which is preliminary data.</text>
</comment>
<proteinExistence type="predicted"/>
<feature type="transmembrane region" description="Helical" evidence="5">
    <location>
        <begin position="306"/>
        <end position="326"/>
    </location>
</feature>
<evidence type="ECO:0000313" key="7">
    <source>
        <dbReference type="EMBL" id="KAK4494110.1"/>
    </source>
</evidence>
<dbReference type="Gene3D" id="1.20.1250.20">
    <property type="entry name" value="MFS general substrate transporter like domains"/>
    <property type="match status" value="2"/>
</dbReference>
<feature type="transmembrane region" description="Helical" evidence="5">
    <location>
        <begin position="226"/>
        <end position="248"/>
    </location>
</feature>
<dbReference type="Pfam" id="PF07690">
    <property type="entry name" value="MFS_1"/>
    <property type="match status" value="1"/>
</dbReference>
<dbReference type="SUPFAM" id="SSF103473">
    <property type="entry name" value="MFS general substrate transporter"/>
    <property type="match status" value="1"/>
</dbReference>
<evidence type="ECO:0000256" key="1">
    <source>
        <dbReference type="ARBA" id="ARBA00004141"/>
    </source>
</evidence>
<feature type="transmembrane region" description="Helical" evidence="5">
    <location>
        <begin position="410"/>
        <end position="429"/>
    </location>
</feature>
<dbReference type="InterPro" id="IPR011701">
    <property type="entry name" value="MFS"/>
</dbReference>
<feature type="transmembrane region" description="Helical" evidence="5">
    <location>
        <begin position="69"/>
        <end position="90"/>
    </location>
</feature>
<name>A0ABR0DYN0_ZASCE</name>
<evidence type="ECO:0000256" key="5">
    <source>
        <dbReference type="SAM" id="Phobius"/>
    </source>
</evidence>
<feature type="transmembrane region" description="Helical" evidence="5">
    <location>
        <begin position="102"/>
        <end position="120"/>
    </location>
</feature>
<feature type="domain" description="Major facilitator superfamily (MFS) profile" evidence="6">
    <location>
        <begin position="71"/>
        <end position="571"/>
    </location>
</feature>
<dbReference type="PROSITE" id="PS50850">
    <property type="entry name" value="MFS"/>
    <property type="match status" value="1"/>
</dbReference>
<organism evidence="7 8">
    <name type="scientific">Zasmidium cellare</name>
    <name type="common">Wine cellar mold</name>
    <name type="synonym">Racodium cellare</name>
    <dbReference type="NCBI Taxonomy" id="395010"/>
    <lineage>
        <taxon>Eukaryota</taxon>
        <taxon>Fungi</taxon>
        <taxon>Dikarya</taxon>
        <taxon>Ascomycota</taxon>
        <taxon>Pezizomycotina</taxon>
        <taxon>Dothideomycetes</taxon>
        <taxon>Dothideomycetidae</taxon>
        <taxon>Mycosphaerellales</taxon>
        <taxon>Mycosphaerellaceae</taxon>
        <taxon>Zasmidium</taxon>
    </lineage>
</organism>
<dbReference type="PANTHER" id="PTHR23501:SF200">
    <property type="entry name" value="TRANSPORTER, PUTATIVE (AFU_ORTHOLOGUE AFUA_3G01360)-RELATED"/>
    <property type="match status" value="1"/>
</dbReference>
<evidence type="ECO:0000256" key="4">
    <source>
        <dbReference type="ARBA" id="ARBA00023136"/>
    </source>
</evidence>
<keyword evidence="8" id="KW-1185">Reference proteome</keyword>
<dbReference type="InterPro" id="IPR020846">
    <property type="entry name" value="MFS_dom"/>
</dbReference>